<dbReference type="InterPro" id="IPR007373">
    <property type="entry name" value="Thiamin_PyroPKinase_B1-bd"/>
</dbReference>
<keyword evidence="4" id="KW-0067">ATP-binding</keyword>
<dbReference type="SMART" id="SM00983">
    <property type="entry name" value="TPK_B1_binding"/>
    <property type="match status" value="1"/>
</dbReference>
<dbReference type="CDD" id="cd07995">
    <property type="entry name" value="TPK"/>
    <property type="match status" value="1"/>
</dbReference>
<sequence>MTRFAILLGGDLVATPRLARQLDGVRVIAADSGMKHAAALGLTPELWTGDFDSVDDAMRSAHADVPVEAFPAEKDQTDGEIAIEAALARGARELVLVGAFGGARADHAFLHLAAALRLAEAGTACLLTSGHQEGVPLLPGASRFDYEAGTVFSVLPFSDLSGLSLSGAKWPLADRFVPFGSSLTLSNEVAGELTATLFFGRALLIAHPVSYYRM</sequence>
<evidence type="ECO:0000259" key="6">
    <source>
        <dbReference type="SMART" id="SM00983"/>
    </source>
</evidence>
<accession>A0A5D4H6Z3</accession>
<evidence type="ECO:0000256" key="4">
    <source>
        <dbReference type="ARBA" id="ARBA00022840"/>
    </source>
</evidence>
<dbReference type="GO" id="GO:0016301">
    <property type="term" value="F:kinase activity"/>
    <property type="evidence" value="ECO:0007669"/>
    <property type="project" value="UniProtKB-KW"/>
</dbReference>
<dbReference type="PANTHER" id="PTHR41299:SF1">
    <property type="entry name" value="THIAMINE PYROPHOSPHOKINASE"/>
    <property type="match status" value="1"/>
</dbReference>
<dbReference type="GO" id="GO:0005524">
    <property type="term" value="F:ATP binding"/>
    <property type="evidence" value="ECO:0007669"/>
    <property type="project" value="UniProtKB-KW"/>
</dbReference>
<dbReference type="NCBIfam" id="TIGR01378">
    <property type="entry name" value="thi_PPkinase"/>
    <property type="match status" value="1"/>
</dbReference>
<evidence type="ECO:0000256" key="1">
    <source>
        <dbReference type="ARBA" id="ARBA00022679"/>
    </source>
</evidence>
<evidence type="ECO:0000256" key="2">
    <source>
        <dbReference type="ARBA" id="ARBA00022741"/>
    </source>
</evidence>
<keyword evidence="2" id="KW-0547">Nucleotide-binding</keyword>
<comment type="caution">
    <text evidence="7">The sequence shown here is derived from an EMBL/GenBank/DDBJ whole genome shotgun (WGS) entry which is preliminary data.</text>
</comment>
<keyword evidence="1 7" id="KW-0808">Transferase</keyword>
<dbReference type="Gene3D" id="3.40.50.10240">
    <property type="entry name" value="Thiamin pyrophosphokinase, catalytic domain"/>
    <property type="match status" value="1"/>
</dbReference>
<reference evidence="7 8" key="1">
    <citation type="submission" date="2019-08" db="EMBL/GenBank/DDBJ databases">
        <authorList>
            <person name="Seo Y.L."/>
        </authorList>
    </citation>
    <scope>NUCLEOTIDE SEQUENCE [LARGE SCALE GENOMIC DNA]</scope>
    <source>
        <strain evidence="7 8">MaA-C15</strain>
    </source>
</reference>
<feature type="domain" description="Thiamin pyrophosphokinase thiamin-binding" evidence="6">
    <location>
        <begin position="134"/>
        <end position="205"/>
    </location>
</feature>
<evidence type="ECO:0000313" key="7">
    <source>
        <dbReference type="EMBL" id="TYR34590.1"/>
    </source>
</evidence>
<proteinExistence type="predicted"/>
<keyword evidence="3 7" id="KW-0418">Kinase</keyword>
<keyword evidence="8" id="KW-1185">Reference proteome</keyword>
<dbReference type="EC" id="2.7.6.2" evidence="5"/>
<evidence type="ECO:0000256" key="5">
    <source>
        <dbReference type="NCBIfam" id="TIGR01378"/>
    </source>
</evidence>
<evidence type="ECO:0000256" key="3">
    <source>
        <dbReference type="ARBA" id="ARBA00022777"/>
    </source>
</evidence>
<evidence type="ECO:0000313" key="8">
    <source>
        <dbReference type="Proteomes" id="UP000323258"/>
    </source>
</evidence>
<organism evidence="7 8">
    <name type="scientific">Neoaquamicrobium microcysteis</name>
    <dbReference type="NCBI Taxonomy" id="2682781"/>
    <lineage>
        <taxon>Bacteria</taxon>
        <taxon>Pseudomonadati</taxon>
        <taxon>Pseudomonadota</taxon>
        <taxon>Alphaproteobacteria</taxon>
        <taxon>Hyphomicrobiales</taxon>
        <taxon>Phyllobacteriaceae</taxon>
        <taxon>Neoaquamicrobium</taxon>
    </lineage>
</organism>
<dbReference type="GO" id="GO:0006772">
    <property type="term" value="P:thiamine metabolic process"/>
    <property type="evidence" value="ECO:0007669"/>
    <property type="project" value="UniProtKB-UniRule"/>
</dbReference>
<reference evidence="7 8" key="2">
    <citation type="submission" date="2019-09" db="EMBL/GenBank/DDBJ databases">
        <title>Mesorhizobium sp. MaA-C15 isolated from Microcystis aeruginosa.</title>
        <authorList>
            <person name="Jeong S.E."/>
            <person name="Jin H.M."/>
            <person name="Jeon C.O."/>
        </authorList>
    </citation>
    <scope>NUCLEOTIDE SEQUENCE [LARGE SCALE GENOMIC DNA]</scope>
    <source>
        <strain evidence="7 8">MaA-C15</strain>
    </source>
</reference>
<dbReference type="GO" id="GO:0009229">
    <property type="term" value="P:thiamine diphosphate biosynthetic process"/>
    <property type="evidence" value="ECO:0007669"/>
    <property type="project" value="InterPro"/>
</dbReference>
<dbReference type="GO" id="GO:0004788">
    <property type="term" value="F:thiamine diphosphokinase activity"/>
    <property type="evidence" value="ECO:0007669"/>
    <property type="project" value="UniProtKB-UniRule"/>
</dbReference>
<protein>
    <recommendedName>
        <fullName evidence="5">Thiamine diphosphokinase</fullName>
        <ecNumber evidence="5">2.7.6.2</ecNumber>
    </recommendedName>
</protein>
<name>A0A5D4H6Z3_9HYPH</name>
<dbReference type="SUPFAM" id="SSF63862">
    <property type="entry name" value="Thiamin pyrophosphokinase, substrate-binding domain"/>
    <property type="match status" value="1"/>
</dbReference>
<dbReference type="OrthoDB" id="9804377at2"/>
<gene>
    <name evidence="7" type="ORF">FY036_04330</name>
</gene>
<dbReference type="AlphaFoldDB" id="A0A5D4H6Z3"/>
<dbReference type="Proteomes" id="UP000323258">
    <property type="component" value="Unassembled WGS sequence"/>
</dbReference>
<dbReference type="InterPro" id="IPR036759">
    <property type="entry name" value="TPK_catalytic_sf"/>
</dbReference>
<dbReference type="GO" id="GO:0030975">
    <property type="term" value="F:thiamine binding"/>
    <property type="evidence" value="ECO:0007669"/>
    <property type="project" value="InterPro"/>
</dbReference>
<dbReference type="InterPro" id="IPR036371">
    <property type="entry name" value="TPK_B1-bd_sf"/>
</dbReference>
<dbReference type="EMBL" id="VSZS01000055">
    <property type="protein sequence ID" value="TYR34590.1"/>
    <property type="molecule type" value="Genomic_DNA"/>
</dbReference>
<dbReference type="Pfam" id="PF04265">
    <property type="entry name" value="TPK_B1_binding"/>
    <property type="match status" value="1"/>
</dbReference>
<dbReference type="SUPFAM" id="SSF63999">
    <property type="entry name" value="Thiamin pyrophosphokinase, catalytic domain"/>
    <property type="match status" value="1"/>
</dbReference>
<dbReference type="InterPro" id="IPR006282">
    <property type="entry name" value="Thi_PPkinase"/>
</dbReference>
<dbReference type="InterPro" id="IPR007371">
    <property type="entry name" value="TPK_catalytic"/>
</dbReference>
<dbReference type="RefSeq" id="WP_148913481.1">
    <property type="nucleotide sequence ID" value="NZ_VSZS01000055.1"/>
</dbReference>
<dbReference type="InterPro" id="IPR053149">
    <property type="entry name" value="TPK"/>
</dbReference>
<dbReference type="Pfam" id="PF04263">
    <property type="entry name" value="TPK_catalytic"/>
    <property type="match status" value="1"/>
</dbReference>
<dbReference type="PANTHER" id="PTHR41299">
    <property type="entry name" value="THIAMINE PYROPHOSPHOKINASE"/>
    <property type="match status" value="1"/>
</dbReference>